<keyword evidence="16" id="KW-1185">Reference proteome</keyword>
<dbReference type="PANTHER" id="PTHR10211:SF0">
    <property type="entry name" value="DEOXYRIBODIPYRIMIDINE PHOTO-LYASE"/>
    <property type="match status" value="1"/>
</dbReference>
<evidence type="ECO:0000256" key="13">
    <source>
        <dbReference type="ARBA" id="ARBA00033999"/>
    </source>
</evidence>
<dbReference type="EMBL" id="PDNZ01000006">
    <property type="protein sequence ID" value="PWW81586.1"/>
    <property type="molecule type" value="Genomic_DNA"/>
</dbReference>
<dbReference type="Gene3D" id="1.25.40.80">
    <property type="match status" value="1"/>
</dbReference>
<dbReference type="InterPro" id="IPR036134">
    <property type="entry name" value="Crypto/Photolyase_FAD-like_sf"/>
</dbReference>
<comment type="catalytic activity">
    <reaction evidence="13">
        <text>cyclobutadipyrimidine (in DNA) = 2 pyrimidine residues (in DNA).</text>
        <dbReference type="EC" id="4.1.99.3"/>
    </reaction>
</comment>
<keyword evidence="8" id="KW-0274">FAD</keyword>
<evidence type="ECO:0000256" key="3">
    <source>
        <dbReference type="ARBA" id="ARBA00006409"/>
    </source>
</evidence>
<evidence type="ECO:0000256" key="8">
    <source>
        <dbReference type="ARBA" id="ARBA00022827"/>
    </source>
</evidence>
<dbReference type="InterPro" id="IPR006050">
    <property type="entry name" value="DNA_photolyase_N"/>
</dbReference>
<protein>
    <recommendedName>
        <fullName evidence="5">Deoxyribodipyrimidine photo-lyase</fullName>
        <ecNumber evidence="4">4.1.99.3</ecNumber>
    </recommendedName>
    <alternativeName>
        <fullName evidence="12">DNA photolyase</fullName>
    </alternativeName>
</protein>
<dbReference type="Gene3D" id="1.10.579.10">
    <property type="entry name" value="DNA Cyclobutane Dipyrimidine Photolyase, subunit A, domain 3"/>
    <property type="match status" value="1"/>
</dbReference>
<sequence length="451" mass="52469">MIHPERIRCLNSEQSLNGPIIYWMSRDQRIRHNWALLFAEQLSQESNQPLIVLFNLLPSYPQATLRHYDFMLKNLMQVEKKLETLNIPFFVIAGNPESELPSFVAEHKAGAVVADFSPLKISLAWKKKVLEQLSIPFYEVDAHNIVPCWTASRKLEFSARTIRPKINGRLETFLTGFPELQRQQSDNKTLSYPVNWQKLYETLHVNRVVEPVSWIDPGEDAGQKVLQDFIGHRLNSYAEKRNDPNAHAVSNLSPYLHFGQISAQYVALEIQKSRARQESKDAFLEELVIRRELADNYCYNNEHYDSLSGIHPWAKETLNQHRIDIRDYLYTLDDFEQASTHDPLWNAAQTELRKKGKMHGYLRMYWAKKILEWTPDPDTAFDTAIYLNDTYSLDGRDPNGFTGVAWSIGGVHDRPWFEHPVFGKIRYMNYNGCVRKFNVVQYINSQGIFST</sequence>
<evidence type="ECO:0000256" key="4">
    <source>
        <dbReference type="ARBA" id="ARBA00013149"/>
    </source>
</evidence>
<accession>A0A317T843</accession>
<evidence type="ECO:0000256" key="10">
    <source>
        <dbReference type="ARBA" id="ARBA00023204"/>
    </source>
</evidence>
<evidence type="ECO:0000256" key="9">
    <source>
        <dbReference type="ARBA" id="ARBA00023125"/>
    </source>
</evidence>
<keyword evidence="10" id="KW-0234">DNA repair</keyword>
<dbReference type="FunFam" id="1.25.40.80:FF:000004">
    <property type="entry name" value="Deoxyribodipyrimidine photolyase"/>
    <property type="match status" value="1"/>
</dbReference>
<dbReference type="GO" id="GO:0003677">
    <property type="term" value="F:DNA binding"/>
    <property type="evidence" value="ECO:0007669"/>
    <property type="project" value="UniProtKB-KW"/>
</dbReference>
<keyword evidence="9" id="KW-0238">DNA-binding</keyword>
<dbReference type="GO" id="GO:0009650">
    <property type="term" value="P:UV protection"/>
    <property type="evidence" value="ECO:0007669"/>
    <property type="project" value="UniProtKB-ARBA"/>
</dbReference>
<dbReference type="InterPro" id="IPR052219">
    <property type="entry name" value="Photolyase_Class-2"/>
</dbReference>
<dbReference type="SUPFAM" id="SSF52425">
    <property type="entry name" value="Cryptochrome/photolyase, N-terminal domain"/>
    <property type="match status" value="1"/>
</dbReference>
<dbReference type="FunFam" id="3.40.50.620:FF:000110">
    <property type="entry name" value="Deoxyribodipyrimidine photolyase"/>
    <property type="match status" value="1"/>
</dbReference>
<evidence type="ECO:0000256" key="12">
    <source>
        <dbReference type="ARBA" id="ARBA00031671"/>
    </source>
</evidence>
<evidence type="ECO:0000256" key="6">
    <source>
        <dbReference type="ARBA" id="ARBA00022630"/>
    </source>
</evidence>
<keyword evidence="11 15" id="KW-0456">Lyase</keyword>
<evidence type="ECO:0000313" key="16">
    <source>
        <dbReference type="Proteomes" id="UP000246278"/>
    </source>
</evidence>
<proteinExistence type="inferred from homology"/>
<dbReference type="PANTHER" id="PTHR10211">
    <property type="entry name" value="DEOXYRIBODIPYRIMIDINE PHOTOLYASE"/>
    <property type="match status" value="1"/>
</dbReference>
<keyword evidence="7" id="KW-0227">DNA damage</keyword>
<dbReference type="GO" id="GO:0000719">
    <property type="term" value="P:photoreactive repair"/>
    <property type="evidence" value="ECO:0007669"/>
    <property type="project" value="TreeGrafter"/>
</dbReference>
<evidence type="ECO:0000256" key="1">
    <source>
        <dbReference type="ARBA" id="ARBA00001932"/>
    </source>
</evidence>
<dbReference type="Pfam" id="PF00875">
    <property type="entry name" value="DNA_photolyase"/>
    <property type="match status" value="1"/>
</dbReference>
<dbReference type="SUPFAM" id="SSF48173">
    <property type="entry name" value="Cryptochrome/photolyase FAD-binding domain"/>
    <property type="match status" value="1"/>
</dbReference>
<dbReference type="InterPro" id="IPR036155">
    <property type="entry name" value="Crypto/Photolyase_N_sf"/>
</dbReference>
<dbReference type="OrthoDB" id="9772484at2"/>
<dbReference type="GO" id="GO:0003904">
    <property type="term" value="F:deoxyribodipyrimidine photo-lyase activity"/>
    <property type="evidence" value="ECO:0007669"/>
    <property type="project" value="UniProtKB-EC"/>
</dbReference>
<comment type="cofactor">
    <cofactor evidence="1">
        <name>(6R)-5,10-methylene-5,6,7,8-tetrahydrofolate</name>
        <dbReference type="ChEBI" id="CHEBI:15636"/>
    </cofactor>
</comment>
<evidence type="ECO:0000313" key="15">
    <source>
        <dbReference type="EMBL" id="PWW81586.1"/>
    </source>
</evidence>
<dbReference type="FunFam" id="1.10.579.10:FF:000002">
    <property type="entry name" value="Deoxyribodipyrimidine photolyase"/>
    <property type="match status" value="1"/>
</dbReference>
<dbReference type="InterPro" id="IPR008148">
    <property type="entry name" value="DNA_photolyase_2"/>
</dbReference>
<evidence type="ECO:0000256" key="7">
    <source>
        <dbReference type="ARBA" id="ARBA00022763"/>
    </source>
</evidence>
<comment type="cofactor">
    <cofactor evidence="2">
        <name>FAD</name>
        <dbReference type="ChEBI" id="CHEBI:57692"/>
    </cofactor>
</comment>
<organism evidence="15 16">
    <name type="scientific">Prosthecochloris marina</name>
    <dbReference type="NCBI Taxonomy" id="2017681"/>
    <lineage>
        <taxon>Bacteria</taxon>
        <taxon>Pseudomonadati</taxon>
        <taxon>Chlorobiota</taxon>
        <taxon>Chlorobiia</taxon>
        <taxon>Chlorobiales</taxon>
        <taxon>Chlorobiaceae</taxon>
        <taxon>Prosthecochloris</taxon>
    </lineage>
</organism>
<dbReference type="PROSITE" id="PS51645">
    <property type="entry name" value="PHR_CRY_ALPHA_BETA"/>
    <property type="match status" value="1"/>
</dbReference>
<dbReference type="AlphaFoldDB" id="A0A317T843"/>
<dbReference type="NCBIfam" id="TIGR00591">
    <property type="entry name" value="phr2"/>
    <property type="match status" value="1"/>
</dbReference>
<dbReference type="Gene3D" id="3.40.50.620">
    <property type="entry name" value="HUPs"/>
    <property type="match status" value="1"/>
</dbReference>
<reference evidence="16" key="1">
    <citation type="submission" date="2017-10" db="EMBL/GenBank/DDBJ databases">
        <authorList>
            <person name="Gaisin V.A."/>
            <person name="Rysina M.S."/>
            <person name="Grouzdev D.S."/>
        </authorList>
    </citation>
    <scope>NUCLEOTIDE SEQUENCE [LARGE SCALE GENOMIC DNA]</scope>
    <source>
        <strain evidence="16">V1</strain>
    </source>
</reference>
<name>A0A317T843_9CHLB</name>
<dbReference type="EC" id="4.1.99.3" evidence="4"/>
<dbReference type="RefSeq" id="WP_110023705.1">
    <property type="nucleotide sequence ID" value="NZ_PDNZ01000006.1"/>
</dbReference>
<evidence type="ECO:0000256" key="5">
    <source>
        <dbReference type="ARBA" id="ARBA00014046"/>
    </source>
</evidence>
<gene>
    <name evidence="15" type="ORF">CR164_09250</name>
</gene>
<evidence type="ECO:0000256" key="2">
    <source>
        <dbReference type="ARBA" id="ARBA00001974"/>
    </source>
</evidence>
<comment type="caution">
    <text evidence="15">The sequence shown here is derived from an EMBL/GenBank/DDBJ whole genome shotgun (WGS) entry which is preliminary data.</text>
</comment>
<dbReference type="Proteomes" id="UP000246278">
    <property type="component" value="Unassembled WGS sequence"/>
</dbReference>
<comment type="similarity">
    <text evidence="3">Belongs to the DNA photolyase class-2 family.</text>
</comment>
<feature type="domain" description="Photolyase/cryptochrome alpha/beta" evidence="14">
    <location>
        <begin position="18"/>
        <end position="148"/>
    </location>
</feature>
<keyword evidence="6" id="KW-0285">Flavoprotein</keyword>
<evidence type="ECO:0000259" key="14">
    <source>
        <dbReference type="PROSITE" id="PS51645"/>
    </source>
</evidence>
<evidence type="ECO:0000256" key="11">
    <source>
        <dbReference type="ARBA" id="ARBA00023239"/>
    </source>
</evidence>
<dbReference type="InterPro" id="IPR014729">
    <property type="entry name" value="Rossmann-like_a/b/a_fold"/>
</dbReference>